<sequence length="129" mass="14022">MSTDDWYGPETATFGDRIAAARDAAGMTPEQFARRIGVKLKTLQNWEADISEPRANKLSMISGLLNVSIGWLLMGEGDGVEAPLDETAPSADVKAVLQDMRDLQVEIKSMAGRMSRLEKRLRTAIANGG</sequence>
<dbReference type="SMART" id="SM00530">
    <property type="entry name" value="HTH_XRE"/>
    <property type="match status" value="1"/>
</dbReference>
<name>A0A1H6ATQ5_9RHOB</name>
<dbReference type="Gene3D" id="1.10.260.40">
    <property type="entry name" value="lambda repressor-like DNA-binding domains"/>
    <property type="match status" value="1"/>
</dbReference>
<dbReference type="Pfam" id="PF01381">
    <property type="entry name" value="HTH_3"/>
    <property type="match status" value="1"/>
</dbReference>
<dbReference type="OrthoDB" id="5659783at2"/>
<proteinExistence type="predicted"/>
<keyword evidence="6" id="KW-1185">Reference proteome</keyword>
<keyword evidence="2" id="KW-0238">DNA-binding</keyword>
<dbReference type="GO" id="GO:0003677">
    <property type="term" value="F:DNA binding"/>
    <property type="evidence" value="ECO:0007669"/>
    <property type="project" value="UniProtKB-KW"/>
</dbReference>
<evidence type="ECO:0000313" key="6">
    <source>
        <dbReference type="Proteomes" id="UP000236752"/>
    </source>
</evidence>
<dbReference type="CDD" id="cd00093">
    <property type="entry name" value="HTH_XRE"/>
    <property type="match status" value="1"/>
</dbReference>
<gene>
    <name evidence="5" type="ORF">SAMN04488045_3176</name>
</gene>
<keyword evidence="3" id="KW-0804">Transcription</keyword>
<accession>A0A1H6ATQ5</accession>
<protein>
    <submittedName>
        <fullName evidence="5">Transcriptional regulator, contains XRE-family HTH domain</fullName>
    </submittedName>
</protein>
<dbReference type="InterPro" id="IPR010982">
    <property type="entry name" value="Lambda_DNA-bd_dom_sf"/>
</dbReference>
<dbReference type="RefSeq" id="WP_103911464.1">
    <property type="nucleotide sequence ID" value="NZ_FNUZ01000005.1"/>
</dbReference>
<dbReference type="InterPro" id="IPR001387">
    <property type="entry name" value="Cro/C1-type_HTH"/>
</dbReference>
<dbReference type="SUPFAM" id="SSF47413">
    <property type="entry name" value="lambda repressor-like DNA-binding domains"/>
    <property type="match status" value="1"/>
</dbReference>
<dbReference type="EMBL" id="FNUZ01000005">
    <property type="protein sequence ID" value="SEG52079.1"/>
    <property type="molecule type" value="Genomic_DNA"/>
</dbReference>
<dbReference type="AlphaFoldDB" id="A0A1H6ATQ5"/>
<evidence type="ECO:0000256" key="1">
    <source>
        <dbReference type="ARBA" id="ARBA00023015"/>
    </source>
</evidence>
<reference evidence="5 6" key="1">
    <citation type="submission" date="2016-10" db="EMBL/GenBank/DDBJ databases">
        <authorList>
            <person name="de Groot N.N."/>
        </authorList>
    </citation>
    <scope>NUCLEOTIDE SEQUENCE [LARGE SCALE GENOMIC DNA]</scope>
    <source>
        <strain evidence="5 6">DSM 26915</strain>
    </source>
</reference>
<dbReference type="PANTHER" id="PTHR40661:SF3">
    <property type="entry name" value="FELS-1 PROPHAGE TRANSCRIPTIONAL REGULATOR"/>
    <property type="match status" value="1"/>
</dbReference>
<evidence type="ECO:0000256" key="3">
    <source>
        <dbReference type="ARBA" id="ARBA00023163"/>
    </source>
</evidence>
<feature type="domain" description="HTH cro/C1-type" evidence="4">
    <location>
        <begin position="18"/>
        <end position="72"/>
    </location>
</feature>
<evidence type="ECO:0000313" key="5">
    <source>
        <dbReference type="EMBL" id="SEG52079.1"/>
    </source>
</evidence>
<dbReference type="PANTHER" id="PTHR40661">
    <property type="match status" value="1"/>
</dbReference>
<evidence type="ECO:0000259" key="4">
    <source>
        <dbReference type="PROSITE" id="PS50943"/>
    </source>
</evidence>
<organism evidence="5 6">
    <name type="scientific">Thalassococcus halodurans</name>
    <dbReference type="NCBI Taxonomy" id="373675"/>
    <lineage>
        <taxon>Bacteria</taxon>
        <taxon>Pseudomonadati</taxon>
        <taxon>Pseudomonadota</taxon>
        <taxon>Alphaproteobacteria</taxon>
        <taxon>Rhodobacterales</taxon>
        <taxon>Roseobacteraceae</taxon>
        <taxon>Thalassococcus</taxon>
    </lineage>
</organism>
<keyword evidence="1" id="KW-0805">Transcription regulation</keyword>
<dbReference type="PROSITE" id="PS50943">
    <property type="entry name" value="HTH_CROC1"/>
    <property type="match status" value="1"/>
</dbReference>
<evidence type="ECO:0000256" key="2">
    <source>
        <dbReference type="ARBA" id="ARBA00023125"/>
    </source>
</evidence>
<dbReference type="Proteomes" id="UP000236752">
    <property type="component" value="Unassembled WGS sequence"/>
</dbReference>